<keyword evidence="2 8" id="KW-0813">Transport</keyword>
<feature type="signal peptide" evidence="9">
    <location>
        <begin position="1"/>
        <end position="20"/>
    </location>
</feature>
<evidence type="ECO:0000256" key="7">
    <source>
        <dbReference type="ARBA" id="ARBA00023237"/>
    </source>
</evidence>
<dbReference type="EMBL" id="BSOH01000015">
    <property type="protein sequence ID" value="GLR18143.1"/>
    <property type="molecule type" value="Genomic_DNA"/>
</dbReference>
<dbReference type="GO" id="GO:0044718">
    <property type="term" value="P:siderophore transmembrane transport"/>
    <property type="evidence" value="ECO:0007669"/>
    <property type="project" value="TreeGrafter"/>
</dbReference>
<dbReference type="RefSeq" id="WP_235294427.1">
    <property type="nucleotide sequence ID" value="NZ_BSOH01000015.1"/>
</dbReference>
<dbReference type="Proteomes" id="UP001156666">
    <property type="component" value="Unassembled WGS sequence"/>
</dbReference>
<keyword evidence="4 8" id="KW-0812">Transmembrane</keyword>
<dbReference type="Pfam" id="PF13620">
    <property type="entry name" value="CarboxypepD_reg"/>
    <property type="match status" value="1"/>
</dbReference>
<dbReference type="Gene3D" id="2.170.130.10">
    <property type="entry name" value="TonB-dependent receptor, plug domain"/>
    <property type="match status" value="1"/>
</dbReference>
<evidence type="ECO:0000256" key="9">
    <source>
        <dbReference type="SAM" id="SignalP"/>
    </source>
</evidence>
<feature type="domain" description="TonB-dependent receptor plug" evidence="10">
    <location>
        <begin position="126"/>
        <end position="214"/>
    </location>
</feature>
<evidence type="ECO:0000256" key="6">
    <source>
        <dbReference type="ARBA" id="ARBA00023136"/>
    </source>
</evidence>
<dbReference type="InterPro" id="IPR037066">
    <property type="entry name" value="Plug_dom_sf"/>
</dbReference>
<evidence type="ECO:0000313" key="12">
    <source>
        <dbReference type="Proteomes" id="UP001156666"/>
    </source>
</evidence>
<dbReference type="PANTHER" id="PTHR30069">
    <property type="entry name" value="TONB-DEPENDENT OUTER MEMBRANE RECEPTOR"/>
    <property type="match status" value="1"/>
</dbReference>
<protein>
    <recommendedName>
        <fullName evidence="10">TonB-dependent receptor plug domain-containing protein</fullName>
    </recommendedName>
</protein>
<keyword evidence="7 8" id="KW-0998">Cell outer membrane</keyword>
<proteinExistence type="inferred from homology"/>
<keyword evidence="5 9" id="KW-0732">Signal</keyword>
<comment type="caution">
    <text evidence="11">The sequence shown here is derived from an EMBL/GenBank/DDBJ whole genome shotgun (WGS) entry which is preliminary data.</text>
</comment>
<dbReference type="PANTHER" id="PTHR30069:SF29">
    <property type="entry name" value="HEMOGLOBIN AND HEMOGLOBIN-HAPTOGLOBIN-BINDING PROTEIN 1-RELATED"/>
    <property type="match status" value="1"/>
</dbReference>
<accession>A0AA37SNM3</accession>
<feature type="chain" id="PRO_5041382742" description="TonB-dependent receptor plug domain-containing protein" evidence="9">
    <location>
        <begin position="21"/>
        <end position="1209"/>
    </location>
</feature>
<dbReference type="SUPFAM" id="SSF49464">
    <property type="entry name" value="Carboxypeptidase regulatory domain-like"/>
    <property type="match status" value="1"/>
</dbReference>
<name>A0AA37SNM3_9BACT</name>
<dbReference type="InterPro" id="IPR012910">
    <property type="entry name" value="Plug_dom"/>
</dbReference>
<evidence type="ECO:0000313" key="11">
    <source>
        <dbReference type="EMBL" id="GLR18143.1"/>
    </source>
</evidence>
<evidence type="ECO:0000256" key="8">
    <source>
        <dbReference type="PROSITE-ProRule" id="PRU01360"/>
    </source>
</evidence>
<dbReference type="Gene3D" id="2.60.40.1120">
    <property type="entry name" value="Carboxypeptidase-like, regulatory domain"/>
    <property type="match status" value="1"/>
</dbReference>
<gene>
    <name evidence="11" type="ORF">GCM10007940_27580</name>
</gene>
<dbReference type="Pfam" id="PF07715">
    <property type="entry name" value="Plug"/>
    <property type="match status" value="1"/>
</dbReference>
<dbReference type="InterPro" id="IPR008969">
    <property type="entry name" value="CarboxyPept-like_regulatory"/>
</dbReference>
<organism evidence="11 12">
    <name type="scientific">Portibacter lacus</name>
    <dbReference type="NCBI Taxonomy" id="1099794"/>
    <lineage>
        <taxon>Bacteria</taxon>
        <taxon>Pseudomonadati</taxon>
        <taxon>Bacteroidota</taxon>
        <taxon>Saprospiria</taxon>
        <taxon>Saprospirales</taxon>
        <taxon>Haliscomenobacteraceae</taxon>
        <taxon>Portibacter</taxon>
    </lineage>
</organism>
<evidence type="ECO:0000256" key="3">
    <source>
        <dbReference type="ARBA" id="ARBA00022452"/>
    </source>
</evidence>
<keyword evidence="12" id="KW-1185">Reference proteome</keyword>
<sequence>MKRYLLSTLLLVFGIISSYAQTSLEGKITEEGSLEPVIFGTVALYKGGVLISGTESDLDGNYIFSNIDPGTYDVEVSFIGLATRRENGVVVKNGKSTKLDFSLKEEGVVLDGIEIVDYKVPLIDFDNTTSQKTVTSEAIRNIPTRSVNRIAATTAGLTSTDGGAISIRGSRTNGTDYYVDGIRVSGSTLPSSEIEQLQVVTGGLEAKYGDVTGGIISITSKGPSSKYSGGLELESSEYLDAFGYNLANFNMSGPILKNKEGNSLIGFRVSGQYTYTQDNSPSATGVYRLSESKIRELEENPTYELDGAMLPSGELLTLADVGSPLATSPNDENEAISLNAKIDAQLSKAIDISFSGSYNNGANRFTPSNQWALLNWTNNPYSYTDQYRGNFRFRHRLGRQSIDQNKEKSSGTVIRNASYTLQVGVENSRRNLADLKHGENLFDYGFYGNQEFDSPAFIGVVEDTSQWNTGTMQELFSNVFFDHIDFNDENAIGEYIRDETINPVLSKYQTVNGNLLGGATDIWSSTYYNNVGRNYNVVNKFNNDTYTVNVNAQFDLLPNGSIENRHNIQFGFIYEQRANRNYNINPMELWQLAGQQANAHFTGVDTTTLSGDTTFLTLGGIVYPFETYERRYEDRADNLFYRSIREKLGLQLTDYVNVNGLKPSDLSLDMFSASELINWGGIGVDYYGYDVYGNQLNSQPAFNDFFTARDENDRRTFPVAANEPIYGAAYIQDKFSYKDLILRVGVRVDYYDANTKVLEDPYSIYGIENAEEFSSRTGIEQPASISNDYKVYVSGEESNEVVAYRQGDQWYNTSGTATEGNLLFPGGLVFPSYKIPGQNIKSPDFDPNSSFVDYKPQVNFMPRVSFSFPISSDAGFFAHYDVKVQRPPSNNVFTPLDYYFFTEIDRLNPGGSPANNANLKPEKTVDFEVGFQQKISTSSAIKVSAYYREMRDMIQRRYFLFVPFVTQYQSYGNIDFGTTKGFTFGYDLRRTNNIEFSASYTLQFADGTGSSANGVSTERGNIRVLLPLSFDERHRFVSSIDYRYGSGKKYNGPSVRGVPLFENMGLNVQAVAVSGQPYTRLQNASPFSGSGYTGDINGARLPWSLNLDARLDRTFVIGGKAMKNRLFINTYVRVTNVLDRRNVIGVYPVTGSPDDDGYIVSRFGQDRLRQIEESGKSVDSFLAAHSWRMNDGGNYTLPRNIILGIVFNF</sequence>
<comment type="similarity">
    <text evidence="8">Belongs to the TonB-dependent receptor family.</text>
</comment>
<keyword evidence="3 8" id="KW-1134">Transmembrane beta strand</keyword>
<evidence type="ECO:0000259" key="10">
    <source>
        <dbReference type="Pfam" id="PF07715"/>
    </source>
</evidence>
<evidence type="ECO:0000256" key="5">
    <source>
        <dbReference type="ARBA" id="ARBA00022729"/>
    </source>
</evidence>
<dbReference type="PROSITE" id="PS52016">
    <property type="entry name" value="TONB_DEPENDENT_REC_3"/>
    <property type="match status" value="1"/>
</dbReference>
<dbReference type="Gene3D" id="2.40.170.20">
    <property type="entry name" value="TonB-dependent receptor, beta-barrel domain"/>
    <property type="match status" value="1"/>
</dbReference>
<reference evidence="11" key="1">
    <citation type="journal article" date="2014" name="Int. J. Syst. Evol. Microbiol.">
        <title>Complete genome sequence of Corynebacterium casei LMG S-19264T (=DSM 44701T), isolated from a smear-ripened cheese.</title>
        <authorList>
            <consortium name="US DOE Joint Genome Institute (JGI-PGF)"/>
            <person name="Walter F."/>
            <person name="Albersmeier A."/>
            <person name="Kalinowski J."/>
            <person name="Ruckert C."/>
        </authorList>
    </citation>
    <scope>NUCLEOTIDE SEQUENCE</scope>
    <source>
        <strain evidence="11">NBRC 108769</strain>
    </source>
</reference>
<evidence type="ECO:0000256" key="2">
    <source>
        <dbReference type="ARBA" id="ARBA00022448"/>
    </source>
</evidence>
<keyword evidence="6 8" id="KW-0472">Membrane</keyword>
<reference evidence="11" key="2">
    <citation type="submission" date="2023-01" db="EMBL/GenBank/DDBJ databases">
        <title>Draft genome sequence of Portibacter lacus strain NBRC 108769.</title>
        <authorList>
            <person name="Sun Q."/>
            <person name="Mori K."/>
        </authorList>
    </citation>
    <scope>NUCLEOTIDE SEQUENCE</scope>
    <source>
        <strain evidence="11">NBRC 108769</strain>
    </source>
</reference>
<evidence type="ECO:0000256" key="4">
    <source>
        <dbReference type="ARBA" id="ARBA00022692"/>
    </source>
</evidence>
<dbReference type="AlphaFoldDB" id="A0AA37SNM3"/>
<evidence type="ECO:0000256" key="1">
    <source>
        <dbReference type="ARBA" id="ARBA00004571"/>
    </source>
</evidence>
<dbReference type="GO" id="GO:0009279">
    <property type="term" value="C:cell outer membrane"/>
    <property type="evidence" value="ECO:0007669"/>
    <property type="project" value="UniProtKB-SubCell"/>
</dbReference>
<comment type="subcellular location">
    <subcellularLocation>
        <location evidence="1 8">Cell outer membrane</location>
        <topology evidence="1 8">Multi-pass membrane protein</topology>
    </subcellularLocation>
</comment>
<dbReference type="GO" id="GO:0015344">
    <property type="term" value="F:siderophore uptake transmembrane transporter activity"/>
    <property type="evidence" value="ECO:0007669"/>
    <property type="project" value="TreeGrafter"/>
</dbReference>
<dbReference type="InterPro" id="IPR036942">
    <property type="entry name" value="Beta-barrel_TonB_sf"/>
</dbReference>
<dbReference type="InterPro" id="IPR039426">
    <property type="entry name" value="TonB-dep_rcpt-like"/>
</dbReference>
<dbReference type="SUPFAM" id="SSF56935">
    <property type="entry name" value="Porins"/>
    <property type="match status" value="1"/>
</dbReference>